<dbReference type="GO" id="GO:0000055">
    <property type="term" value="P:ribosomal large subunit export from nucleus"/>
    <property type="evidence" value="ECO:0007669"/>
    <property type="project" value="TreeGrafter"/>
</dbReference>
<dbReference type="EMBL" id="PXOG01000002">
    <property type="protein sequence ID" value="RGP81785.1"/>
    <property type="molecule type" value="Genomic_DNA"/>
</dbReference>
<dbReference type="Proteomes" id="UP000266234">
    <property type="component" value="Unassembled WGS sequence"/>
</dbReference>
<evidence type="ECO:0000256" key="2">
    <source>
        <dbReference type="ARBA" id="ARBA00004496"/>
    </source>
</evidence>
<feature type="compositionally biased region" description="Basic and acidic residues" evidence="7">
    <location>
        <begin position="130"/>
        <end position="139"/>
    </location>
</feature>
<dbReference type="GO" id="GO:0030687">
    <property type="term" value="C:preribosome, large subunit precursor"/>
    <property type="evidence" value="ECO:0007669"/>
    <property type="project" value="TreeGrafter"/>
</dbReference>
<evidence type="ECO:0000313" key="9">
    <source>
        <dbReference type="Proteomes" id="UP000266234"/>
    </source>
</evidence>
<dbReference type="GO" id="GO:0005737">
    <property type="term" value="C:cytoplasm"/>
    <property type="evidence" value="ECO:0007669"/>
    <property type="project" value="UniProtKB-SubCell"/>
</dbReference>
<evidence type="ECO:0000256" key="3">
    <source>
        <dbReference type="ARBA" id="ARBA00022448"/>
    </source>
</evidence>
<feature type="region of interest" description="Disordered" evidence="7">
    <location>
        <begin position="1"/>
        <end position="174"/>
    </location>
</feature>
<evidence type="ECO:0000256" key="5">
    <source>
        <dbReference type="ARBA" id="ARBA00022517"/>
    </source>
</evidence>
<dbReference type="PANTHER" id="PTHR28280:SF1">
    <property type="entry name" value="SHUTTLING PRE-60S FACTOR ECM1"/>
    <property type="match status" value="1"/>
</dbReference>
<dbReference type="AlphaFoldDB" id="A0A395TBX9"/>
<evidence type="ECO:0000256" key="4">
    <source>
        <dbReference type="ARBA" id="ARBA00022490"/>
    </source>
</evidence>
<keyword evidence="4" id="KW-0963">Cytoplasm</keyword>
<evidence type="ECO:0000256" key="1">
    <source>
        <dbReference type="ARBA" id="ARBA00004123"/>
    </source>
</evidence>
<dbReference type="OrthoDB" id="5304887at2759"/>
<feature type="compositionally biased region" description="Basic residues" evidence="7">
    <location>
        <begin position="55"/>
        <end position="73"/>
    </location>
</feature>
<name>A0A395TBX9_9HYPO</name>
<dbReference type="Pfam" id="PF09135">
    <property type="entry name" value="Alb1"/>
    <property type="match status" value="1"/>
</dbReference>
<feature type="compositionally biased region" description="Basic and acidic residues" evidence="7">
    <location>
        <begin position="106"/>
        <end position="122"/>
    </location>
</feature>
<keyword evidence="5" id="KW-0690">Ribosome biogenesis</keyword>
<feature type="compositionally biased region" description="Acidic residues" evidence="7">
    <location>
        <begin position="140"/>
        <end position="151"/>
    </location>
</feature>
<evidence type="ECO:0000256" key="6">
    <source>
        <dbReference type="ARBA" id="ARBA00023242"/>
    </source>
</evidence>
<proteinExistence type="predicted"/>
<evidence type="ECO:0000256" key="7">
    <source>
        <dbReference type="SAM" id="MobiDB-lite"/>
    </source>
</evidence>
<gene>
    <name evidence="8" type="ORF">FLONG3_89</name>
</gene>
<dbReference type="InterPro" id="IPR022784">
    <property type="entry name" value="Ribosome_bgen_Alb1"/>
</dbReference>
<keyword evidence="6" id="KW-0539">Nucleus</keyword>
<reference evidence="8 9" key="1">
    <citation type="journal article" date="2018" name="PLoS Pathog.">
        <title>Evolution of structural diversity of trichothecenes, a family of toxins produced by plant pathogenic and entomopathogenic fungi.</title>
        <authorList>
            <person name="Proctor R.H."/>
            <person name="McCormick S.P."/>
            <person name="Kim H.S."/>
            <person name="Cardoza R.E."/>
            <person name="Stanley A.M."/>
            <person name="Lindo L."/>
            <person name="Kelly A."/>
            <person name="Brown D.W."/>
            <person name="Lee T."/>
            <person name="Vaughan M.M."/>
            <person name="Alexander N.J."/>
            <person name="Busman M."/>
            <person name="Gutierrez S."/>
        </authorList>
    </citation>
    <scope>NUCLEOTIDE SEQUENCE [LARGE SCALE GENOMIC DNA]</scope>
    <source>
        <strain evidence="8 9">NRRL 20695</strain>
    </source>
</reference>
<dbReference type="PANTHER" id="PTHR28280">
    <property type="entry name" value="SHUTTLING PRE-60S FACTOR ECM1"/>
    <property type="match status" value="1"/>
</dbReference>
<dbReference type="InterPro" id="IPR053278">
    <property type="entry name" value="Pre-60S_factor_ECM1"/>
</dbReference>
<dbReference type="GO" id="GO:0005730">
    <property type="term" value="C:nucleolus"/>
    <property type="evidence" value="ECO:0007669"/>
    <property type="project" value="TreeGrafter"/>
</dbReference>
<accession>A0A395TBX9</accession>
<keyword evidence="9" id="KW-1185">Reference proteome</keyword>
<feature type="compositionally biased region" description="Basic and acidic residues" evidence="7">
    <location>
        <begin position="16"/>
        <end position="29"/>
    </location>
</feature>
<comment type="caution">
    <text evidence="8">The sequence shown here is derived from an EMBL/GenBank/DDBJ whole genome shotgun (WGS) entry which is preliminary data.</text>
</comment>
<organism evidence="8 9">
    <name type="scientific">Fusarium longipes</name>
    <dbReference type="NCBI Taxonomy" id="694270"/>
    <lineage>
        <taxon>Eukaryota</taxon>
        <taxon>Fungi</taxon>
        <taxon>Dikarya</taxon>
        <taxon>Ascomycota</taxon>
        <taxon>Pezizomycotina</taxon>
        <taxon>Sordariomycetes</taxon>
        <taxon>Hypocreomycetidae</taxon>
        <taxon>Hypocreales</taxon>
        <taxon>Nectriaceae</taxon>
        <taxon>Fusarium</taxon>
    </lineage>
</organism>
<protein>
    <submittedName>
        <fullName evidence="8">Alb1 nuclear shuttling factor domain-containing</fullName>
    </submittedName>
</protein>
<sequence length="174" mass="19401">MAKKKAPSIHSRAARRATDIDIDTDKSLKDVQPPPRDAPHRPSVLAAQHSAGVTKKAKRGRKDKMSAKARQRHEKGLEMAAAIAERTQNKIEKSKGRGRNIQQRAKNWEEINKIAEEEKAQESDDDEEVESVKKDKRIEMDEEMDGADDETLTAPPTDNTAAPIQADEDGDEIL</sequence>
<evidence type="ECO:0000313" key="8">
    <source>
        <dbReference type="EMBL" id="RGP81785.1"/>
    </source>
</evidence>
<keyword evidence="3" id="KW-0813">Transport</keyword>
<feature type="compositionally biased region" description="Basic residues" evidence="7">
    <location>
        <begin position="1"/>
        <end position="15"/>
    </location>
</feature>
<comment type="subcellular location">
    <subcellularLocation>
        <location evidence="2">Cytoplasm</location>
    </subcellularLocation>
    <subcellularLocation>
        <location evidence="1">Nucleus</location>
    </subcellularLocation>
</comment>